<proteinExistence type="predicted"/>
<gene>
    <name evidence="2" type="ORF">DAPPUDRAFT_238238</name>
</gene>
<dbReference type="InParanoid" id="E9G5W2"/>
<protein>
    <submittedName>
        <fullName evidence="2">Uncharacterized protein</fullName>
    </submittedName>
</protein>
<evidence type="ECO:0000313" key="3">
    <source>
        <dbReference type="Proteomes" id="UP000000305"/>
    </source>
</evidence>
<organism evidence="2 3">
    <name type="scientific">Daphnia pulex</name>
    <name type="common">Water flea</name>
    <dbReference type="NCBI Taxonomy" id="6669"/>
    <lineage>
        <taxon>Eukaryota</taxon>
        <taxon>Metazoa</taxon>
        <taxon>Ecdysozoa</taxon>
        <taxon>Arthropoda</taxon>
        <taxon>Crustacea</taxon>
        <taxon>Branchiopoda</taxon>
        <taxon>Diplostraca</taxon>
        <taxon>Cladocera</taxon>
        <taxon>Anomopoda</taxon>
        <taxon>Daphniidae</taxon>
        <taxon>Daphnia</taxon>
    </lineage>
</organism>
<evidence type="ECO:0000313" key="2">
    <source>
        <dbReference type="EMBL" id="EFX84834.1"/>
    </source>
</evidence>
<name>E9G5W2_DAPPU</name>
<feature type="region of interest" description="Disordered" evidence="1">
    <location>
        <begin position="89"/>
        <end position="119"/>
    </location>
</feature>
<feature type="compositionally biased region" description="Basic and acidic residues" evidence="1">
    <location>
        <begin position="101"/>
        <end position="117"/>
    </location>
</feature>
<dbReference type="KEGG" id="dpx:DAPPUDRAFT_238238"/>
<dbReference type="EMBL" id="GL732533">
    <property type="protein sequence ID" value="EFX84834.1"/>
    <property type="molecule type" value="Genomic_DNA"/>
</dbReference>
<dbReference type="Proteomes" id="UP000000305">
    <property type="component" value="Unassembled WGS sequence"/>
</dbReference>
<keyword evidence="3" id="KW-1185">Reference proteome</keyword>
<sequence length="213" mass="24052">MNGSGLSWYQIVRLNKLLNTTDKIKMRKQWATNTQRVERGELEGEEQADDPLATVTVRMMKSPPPLTRMQRELFLKDGGGITPAVVANCTEKTTPAPKRPNKTERPPRAGRFERDTHITPPLRDNYAARSIVVMTPARLRPSSVDTKEIYISEINKIAESQGQRDDGSQYISGDDDIRIIPYIRTLLLSHSRGGVTFDWLSLHICEAFEVCVS</sequence>
<accession>E9G5W2</accession>
<dbReference type="HOGENOM" id="CLU_1295540_0_0_1"/>
<reference evidence="2 3" key="1">
    <citation type="journal article" date="2011" name="Science">
        <title>The ecoresponsive genome of Daphnia pulex.</title>
        <authorList>
            <person name="Colbourne J.K."/>
            <person name="Pfrender M.E."/>
            <person name="Gilbert D."/>
            <person name="Thomas W.K."/>
            <person name="Tucker A."/>
            <person name="Oakley T.H."/>
            <person name="Tokishita S."/>
            <person name="Aerts A."/>
            <person name="Arnold G.J."/>
            <person name="Basu M.K."/>
            <person name="Bauer D.J."/>
            <person name="Caceres C.E."/>
            <person name="Carmel L."/>
            <person name="Casola C."/>
            <person name="Choi J.H."/>
            <person name="Detter J.C."/>
            <person name="Dong Q."/>
            <person name="Dusheyko S."/>
            <person name="Eads B.D."/>
            <person name="Frohlich T."/>
            <person name="Geiler-Samerotte K.A."/>
            <person name="Gerlach D."/>
            <person name="Hatcher P."/>
            <person name="Jogdeo S."/>
            <person name="Krijgsveld J."/>
            <person name="Kriventseva E.V."/>
            <person name="Kultz D."/>
            <person name="Laforsch C."/>
            <person name="Lindquist E."/>
            <person name="Lopez J."/>
            <person name="Manak J.R."/>
            <person name="Muller J."/>
            <person name="Pangilinan J."/>
            <person name="Patwardhan R.P."/>
            <person name="Pitluck S."/>
            <person name="Pritham E.J."/>
            <person name="Rechtsteiner A."/>
            <person name="Rho M."/>
            <person name="Rogozin I.B."/>
            <person name="Sakarya O."/>
            <person name="Salamov A."/>
            <person name="Schaack S."/>
            <person name="Shapiro H."/>
            <person name="Shiga Y."/>
            <person name="Skalitzky C."/>
            <person name="Smith Z."/>
            <person name="Souvorov A."/>
            <person name="Sung W."/>
            <person name="Tang Z."/>
            <person name="Tsuchiya D."/>
            <person name="Tu H."/>
            <person name="Vos H."/>
            <person name="Wang M."/>
            <person name="Wolf Y.I."/>
            <person name="Yamagata H."/>
            <person name="Yamada T."/>
            <person name="Ye Y."/>
            <person name="Shaw J.R."/>
            <person name="Andrews J."/>
            <person name="Crease T.J."/>
            <person name="Tang H."/>
            <person name="Lucas S.M."/>
            <person name="Robertson H.M."/>
            <person name="Bork P."/>
            <person name="Koonin E.V."/>
            <person name="Zdobnov E.M."/>
            <person name="Grigoriev I.V."/>
            <person name="Lynch M."/>
            <person name="Boore J.L."/>
        </authorList>
    </citation>
    <scope>NUCLEOTIDE SEQUENCE [LARGE SCALE GENOMIC DNA]</scope>
</reference>
<dbReference type="AlphaFoldDB" id="E9G5W2"/>
<evidence type="ECO:0000256" key="1">
    <source>
        <dbReference type="SAM" id="MobiDB-lite"/>
    </source>
</evidence>